<dbReference type="Proteomes" id="UP000037460">
    <property type="component" value="Unassembled WGS sequence"/>
</dbReference>
<protein>
    <recommendedName>
        <fullName evidence="1">FAD dependent oxidoreductase domain-containing protein</fullName>
    </recommendedName>
</protein>
<dbReference type="SUPFAM" id="SSF51905">
    <property type="entry name" value="FAD/NAD(P)-binding domain"/>
    <property type="match status" value="1"/>
</dbReference>
<organism evidence="2 3">
    <name type="scientific">Chrysochromulina tobinii</name>
    <dbReference type="NCBI Taxonomy" id="1460289"/>
    <lineage>
        <taxon>Eukaryota</taxon>
        <taxon>Haptista</taxon>
        <taxon>Haptophyta</taxon>
        <taxon>Prymnesiophyceae</taxon>
        <taxon>Prymnesiales</taxon>
        <taxon>Chrysochromulinaceae</taxon>
        <taxon>Chrysochromulina</taxon>
    </lineage>
</organism>
<evidence type="ECO:0000259" key="1">
    <source>
        <dbReference type="Pfam" id="PF01266"/>
    </source>
</evidence>
<dbReference type="Gene3D" id="3.50.50.60">
    <property type="entry name" value="FAD/NAD(P)-binding domain"/>
    <property type="match status" value="2"/>
</dbReference>
<accession>A0A0M0JHL7</accession>
<dbReference type="GO" id="GO:0005737">
    <property type="term" value="C:cytoplasm"/>
    <property type="evidence" value="ECO:0007669"/>
    <property type="project" value="TreeGrafter"/>
</dbReference>
<dbReference type="EMBL" id="JWZX01002910">
    <property type="protein sequence ID" value="KOO25945.1"/>
    <property type="molecule type" value="Genomic_DNA"/>
</dbReference>
<dbReference type="Gene3D" id="3.30.9.10">
    <property type="entry name" value="D-Amino Acid Oxidase, subunit A, domain 2"/>
    <property type="match status" value="1"/>
</dbReference>
<dbReference type="AlphaFoldDB" id="A0A0M0JHL7"/>
<keyword evidence="3" id="KW-1185">Reference proteome</keyword>
<evidence type="ECO:0000313" key="3">
    <source>
        <dbReference type="Proteomes" id="UP000037460"/>
    </source>
</evidence>
<sequence>MATDVYEVIVVGAGTTGAAAVYHLADAGVKNILCLEMGTPGKGRSTAGHVPGGAPLIAGEESTFEPENSGSAVFEGGPCGPSAIKMIVTLPPYLMLDGFAEHHGWDGVKAYLDLAKRGLRIELQLASKVLPRPKEQVKQLGSLMVCEADKVERLRREFDYLRRLGCDCEWWDKDRVVDAHGEAASFVAGIWFPGDARIDSASYARALLDAASKMGAVKLKENCAPMKSVTTIHVGHAGHAKGAEDYAEIRLEDGQVLRAKRAIVATGAMYIDEHLAGLLTPRYSYLTALPHREAGPVGGMAAPDSPNFFTFGFSHDWCVEDDFVRISGEDHFSGLKSPKATERCGNLAKWGWHKYPYLEFGATYPQKYGLYSETADLMPLAGMPTASCRVCYMVGCNAWGQASLSFVASLAPALLGYRELLPPEEPGAKLCSIRRFTGKAVVASARVSHSTQSKL</sequence>
<comment type="caution">
    <text evidence="2">The sequence shown here is derived from an EMBL/GenBank/DDBJ whole genome shotgun (WGS) entry which is preliminary data.</text>
</comment>
<dbReference type="PANTHER" id="PTHR13847">
    <property type="entry name" value="SARCOSINE DEHYDROGENASE-RELATED"/>
    <property type="match status" value="1"/>
</dbReference>
<reference evidence="3" key="1">
    <citation type="journal article" date="2015" name="PLoS Genet.">
        <title>Genome Sequence and Transcriptome Analyses of Chrysochromulina tobin: Metabolic Tools for Enhanced Algal Fitness in the Prominent Order Prymnesiales (Haptophyceae).</title>
        <authorList>
            <person name="Hovde B.T."/>
            <person name="Deodato C.R."/>
            <person name="Hunsperger H.M."/>
            <person name="Ryken S.A."/>
            <person name="Yost W."/>
            <person name="Jha R.K."/>
            <person name="Patterson J."/>
            <person name="Monnat R.J. Jr."/>
            <person name="Barlow S.B."/>
            <person name="Starkenburg S.R."/>
            <person name="Cattolico R.A."/>
        </authorList>
    </citation>
    <scope>NUCLEOTIDE SEQUENCE</scope>
    <source>
        <strain evidence="3">CCMP291</strain>
    </source>
</reference>
<gene>
    <name evidence="2" type="ORF">Ctob_004479</name>
</gene>
<dbReference type="InterPro" id="IPR006076">
    <property type="entry name" value="FAD-dep_OxRdtase"/>
</dbReference>
<dbReference type="InterPro" id="IPR036188">
    <property type="entry name" value="FAD/NAD-bd_sf"/>
</dbReference>
<dbReference type="OrthoDB" id="38520at2759"/>
<feature type="domain" description="FAD dependent oxidoreductase" evidence="1">
    <location>
        <begin position="8"/>
        <end position="403"/>
    </location>
</feature>
<proteinExistence type="predicted"/>
<dbReference type="Pfam" id="PF01266">
    <property type="entry name" value="DAO"/>
    <property type="match status" value="1"/>
</dbReference>
<name>A0A0M0JHL7_9EUKA</name>
<evidence type="ECO:0000313" key="2">
    <source>
        <dbReference type="EMBL" id="KOO25945.1"/>
    </source>
</evidence>